<accession>A0A1G2FZW8</accession>
<dbReference type="PROSITE" id="PS51296">
    <property type="entry name" value="RIESKE"/>
    <property type="match status" value="1"/>
</dbReference>
<dbReference type="InterPro" id="IPR017941">
    <property type="entry name" value="Rieske_2Fe-2S"/>
</dbReference>
<reference evidence="8 9" key="1">
    <citation type="journal article" date="2016" name="Nat. Commun.">
        <title>Thousands of microbial genomes shed light on interconnected biogeochemical processes in an aquifer system.</title>
        <authorList>
            <person name="Anantharaman K."/>
            <person name="Brown C.T."/>
            <person name="Hug L.A."/>
            <person name="Sharon I."/>
            <person name="Castelle C.J."/>
            <person name="Probst A.J."/>
            <person name="Thomas B.C."/>
            <person name="Singh A."/>
            <person name="Wilkins M.J."/>
            <person name="Karaoz U."/>
            <person name="Brodie E.L."/>
            <person name="Williams K.H."/>
            <person name="Hubbard S.S."/>
            <person name="Banfield J.F."/>
        </authorList>
    </citation>
    <scope>NUCLEOTIDE SEQUENCE [LARGE SCALE GENOMIC DNA]</scope>
</reference>
<keyword evidence="4" id="KW-0411">Iron-sulfur</keyword>
<dbReference type="PANTHER" id="PTHR21496">
    <property type="entry name" value="FERREDOXIN-RELATED"/>
    <property type="match status" value="1"/>
</dbReference>
<comment type="cofactor">
    <cofactor evidence="5">
        <name>[2Fe-2S] cluster</name>
        <dbReference type="ChEBI" id="CHEBI:190135"/>
    </cofactor>
</comment>
<name>A0A1G2FZW8_9BACT</name>
<evidence type="ECO:0000256" key="5">
    <source>
        <dbReference type="ARBA" id="ARBA00034078"/>
    </source>
</evidence>
<dbReference type="Proteomes" id="UP000177480">
    <property type="component" value="Unassembled WGS sequence"/>
</dbReference>
<evidence type="ECO:0000256" key="1">
    <source>
        <dbReference type="ARBA" id="ARBA00022714"/>
    </source>
</evidence>
<keyword evidence="2" id="KW-0479">Metal-binding</keyword>
<evidence type="ECO:0000313" key="8">
    <source>
        <dbReference type="EMBL" id="OGZ43635.1"/>
    </source>
</evidence>
<evidence type="ECO:0000256" key="4">
    <source>
        <dbReference type="ARBA" id="ARBA00023014"/>
    </source>
</evidence>
<proteinExistence type="inferred from homology"/>
<gene>
    <name evidence="8" type="ORF">A2719_01510</name>
</gene>
<comment type="similarity">
    <text evidence="6">Belongs to the bacterial ring-hydroxylating dioxygenase ferredoxin component family.</text>
</comment>
<dbReference type="STRING" id="1802114.A2719_01510"/>
<dbReference type="GO" id="GO:0051537">
    <property type="term" value="F:2 iron, 2 sulfur cluster binding"/>
    <property type="evidence" value="ECO:0007669"/>
    <property type="project" value="UniProtKB-KW"/>
</dbReference>
<dbReference type="Pfam" id="PF00355">
    <property type="entry name" value="Rieske"/>
    <property type="match status" value="1"/>
</dbReference>
<dbReference type="SUPFAM" id="SSF50022">
    <property type="entry name" value="ISP domain"/>
    <property type="match status" value="1"/>
</dbReference>
<comment type="caution">
    <text evidence="8">The sequence shown here is derived from an EMBL/GenBank/DDBJ whole genome shotgun (WGS) entry which is preliminary data.</text>
</comment>
<dbReference type="AlphaFoldDB" id="A0A1G2FZW8"/>
<organism evidence="8 9">
    <name type="scientific">Candidatus Ryanbacteria bacterium RIFCSPHIGHO2_01_FULL_45_22</name>
    <dbReference type="NCBI Taxonomy" id="1802114"/>
    <lineage>
        <taxon>Bacteria</taxon>
        <taxon>Candidatus Ryaniibacteriota</taxon>
    </lineage>
</organism>
<feature type="domain" description="Rieske" evidence="7">
    <location>
        <begin position="4"/>
        <end position="99"/>
    </location>
</feature>
<keyword evidence="1" id="KW-0001">2Fe-2S</keyword>
<evidence type="ECO:0000259" key="7">
    <source>
        <dbReference type="PROSITE" id="PS51296"/>
    </source>
</evidence>
<dbReference type="Gene3D" id="2.102.10.10">
    <property type="entry name" value="Rieske [2Fe-2S] iron-sulphur domain"/>
    <property type="match status" value="1"/>
</dbReference>
<dbReference type="CDD" id="cd03528">
    <property type="entry name" value="Rieske_RO_ferredoxin"/>
    <property type="match status" value="1"/>
</dbReference>
<evidence type="ECO:0000256" key="3">
    <source>
        <dbReference type="ARBA" id="ARBA00023004"/>
    </source>
</evidence>
<evidence type="ECO:0000256" key="2">
    <source>
        <dbReference type="ARBA" id="ARBA00022723"/>
    </source>
</evidence>
<dbReference type="GO" id="GO:0046872">
    <property type="term" value="F:metal ion binding"/>
    <property type="evidence" value="ECO:0007669"/>
    <property type="project" value="UniProtKB-KW"/>
</dbReference>
<dbReference type="PANTHER" id="PTHR21496:SF0">
    <property type="entry name" value="RIESKE DOMAIN-CONTAINING PROTEIN"/>
    <property type="match status" value="1"/>
</dbReference>
<evidence type="ECO:0000256" key="6">
    <source>
        <dbReference type="ARBA" id="ARBA00038001"/>
    </source>
</evidence>
<sequence length="101" mass="10908">MAFVKVAKKKEIPEGETKSVTVNGSEIMLANVAGNIFAINDICSHRQCNLSGGFMDGYEITCPCHMARFDVRDGKVKAPPATVGVKAYIVKIEGEDIFVDA</sequence>
<dbReference type="EMBL" id="MHNK01000012">
    <property type="protein sequence ID" value="OGZ43635.1"/>
    <property type="molecule type" value="Genomic_DNA"/>
</dbReference>
<dbReference type="InterPro" id="IPR036922">
    <property type="entry name" value="Rieske_2Fe-2S_sf"/>
</dbReference>
<protein>
    <recommendedName>
        <fullName evidence="7">Rieske domain-containing protein</fullName>
    </recommendedName>
</protein>
<evidence type="ECO:0000313" key="9">
    <source>
        <dbReference type="Proteomes" id="UP000177480"/>
    </source>
</evidence>
<keyword evidence="3" id="KW-0408">Iron</keyword>